<evidence type="ECO:0000313" key="2">
    <source>
        <dbReference type="Proteomes" id="UP001060085"/>
    </source>
</evidence>
<protein>
    <submittedName>
        <fullName evidence="1">Uncharacterized protein</fullName>
    </submittedName>
</protein>
<dbReference type="EMBL" id="CM044705">
    <property type="protein sequence ID" value="KAI5664178.1"/>
    <property type="molecule type" value="Genomic_DNA"/>
</dbReference>
<gene>
    <name evidence="1" type="ORF">M9H77_23501</name>
</gene>
<name>A0ACC0AXL8_CATRO</name>
<sequence>MPTVALPISSPVAFAGKSLGRLHPIASDSSHPIFANVRSNESEGSTKESECLIEKHVSSTQEQVKREEASEGICLGSPTNSFPSDDVNLISNQDNHFLALFSQGVQKF</sequence>
<evidence type="ECO:0000313" key="1">
    <source>
        <dbReference type="EMBL" id="KAI5664178.1"/>
    </source>
</evidence>
<proteinExistence type="predicted"/>
<reference evidence="2" key="1">
    <citation type="journal article" date="2023" name="Nat. Plants">
        <title>Single-cell RNA sequencing provides a high-resolution roadmap for understanding the multicellular compartmentation of specialized metabolism.</title>
        <authorList>
            <person name="Sun S."/>
            <person name="Shen X."/>
            <person name="Li Y."/>
            <person name="Li Y."/>
            <person name="Wang S."/>
            <person name="Li R."/>
            <person name="Zhang H."/>
            <person name="Shen G."/>
            <person name="Guo B."/>
            <person name="Wei J."/>
            <person name="Xu J."/>
            <person name="St-Pierre B."/>
            <person name="Chen S."/>
            <person name="Sun C."/>
        </authorList>
    </citation>
    <scope>NUCLEOTIDE SEQUENCE [LARGE SCALE GENOMIC DNA]</scope>
</reference>
<accession>A0ACC0AXL8</accession>
<keyword evidence="2" id="KW-1185">Reference proteome</keyword>
<organism evidence="1 2">
    <name type="scientific">Catharanthus roseus</name>
    <name type="common">Madagascar periwinkle</name>
    <name type="synonym">Vinca rosea</name>
    <dbReference type="NCBI Taxonomy" id="4058"/>
    <lineage>
        <taxon>Eukaryota</taxon>
        <taxon>Viridiplantae</taxon>
        <taxon>Streptophyta</taxon>
        <taxon>Embryophyta</taxon>
        <taxon>Tracheophyta</taxon>
        <taxon>Spermatophyta</taxon>
        <taxon>Magnoliopsida</taxon>
        <taxon>eudicotyledons</taxon>
        <taxon>Gunneridae</taxon>
        <taxon>Pentapetalae</taxon>
        <taxon>asterids</taxon>
        <taxon>lamiids</taxon>
        <taxon>Gentianales</taxon>
        <taxon>Apocynaceae</taxon>
        <taxon>Rauvolfioideae</taxon>
        <taxon>Vinceae</taxon>
        <taxon>Catharanthinae</taxon>
        <taxon>Catharanthus</taxon>
    </lineage>
</organism>
<comment type="caution">
    <text evidence="1">The sequence shown here is derived from an EMBL/GenBank/DDBJ whole genome shotgun (WGS) entry which is preliminary data.</text>
</comment>
<dbReference type="Proteomes" id="UP001060085">
    <property type="component" value="Linkage Group LG05"/>
</dbReference>